<dbReference type="Pfam" id="PF17236">
    <property type="entry name" value="SU10_MCP"/>
    <property type="match status" value="1"/>
</dbReference>
<evidence type="ECO:0000313" key="2">
    <source>
        <dbReference type="Proteomes" id="UP001173223"/>
    </source>
</evidence>
<dbReference type="InterPro" id="IPR035198">
    <property type="entry name" value="SU10_MCP"/>
</dbReference>
<dbReference type="Proteomes" id="UP001173223">
    <property type="component" value="Unassembled WGS sequence"/>
</dbReference>
<accession>A0AAW6WES0</accession>
<organism evidence="1 2">
    <name type="scientific">Fusobacterium necrophorum</name>
    <dbReference type="NCBI Taxonomy" id="859"/>
    <lineage>
        <taxon>Bacteria</taxon>
        <taxon>Fusobacteriati</taxon>
        <taxon>Fusobacteriota</taxon>
        <taxon>Fusobacteriia</taxon>
        <taxon>Fusobacteriales</taxon>
        <taxon>Fusobacteriaceae</taxon>
        <taxon>Fusobacterium</taxon>
    </lineage>
</organism>
<gene>
    <name evidence="1" type="ORF">MWG07_11425</name>
</gene>
<dbReference type="EMBL" id="JAMGTK010000027">
    <property type="protein sequence ID" value="MDK4512858.1"/>
    <property type="molecule type" value="Genomic_DNA"/>
</dbReference>
<evidence type="ECO:0000313" key="1">
    <source>
        <dbReference type="EMBL" id="MDK4512858.1"/>
    </source>
</evidence>
<keyword evidence="2" id="KW-1185">Reference proteome</keyword>
<comment type="caution">
    <text evidence="1">The sequence shown here is derived from an EMBL/GenBank/DDBJ whole genome shotgun (WGS) entry which is preliminary data.</text>
</comment>
<proteinExistence type="predicted"/>
<sequence length="379" mass="41797">MAGKIDKQLNSTNQFISNDISEELTLVNPNVSPIMSHILRGGRKEKTNAITFEWVDHYERKTNSTLKAQLETGGSEIQVNDEDVLVKDALLAIGDEVVKITKVKENNKADVTRGYAGTTKNSGAFTVGTAVQSLGIEMEEGGDLKPSTVKLPVHITNNTGIIYESYEITETAKHLAIHGQGGLSARELESQKKKDEMMGYLENKVLNGVKFSNGKQRNSGGAKSLIKAHGIVIDAQNKDISVDFLDEVVKAIVDRGNPGAAELKAGKYFLCVPWAQAVKINRLNKESVRTDIRENVTGTLVTEVITNAGKLTVFPAPSLLDNEFLVTNLYNYKIKELYPIKEEMAAKTGLRDEYFFHGEHGLEIKNLPFQVHVKNVKVK</sequence>
<reference evidence="1" key="2">
    <citation type="submission" date="2022-04" db="EMBL/GenBank/DDBJ databases">
        <authorList>
            <person name="Livingstone P.G."/>
        </authorList>
    </citation>
    <scope>NUCLEOTIDE SEQUENCE</scope>
    <source>
        <strain evidence="1">BRON_8</strain>
    </source>
</reference>
<dbReference type="AlphaFoldDB" id="A0AAW6WES0"/>
<name>A0AAW6WES0_9FUSO</name>
<dbReference type="RefSeq" id="WP_285049343.1">
    <property type="nucleotide sequence ID" value="NZ_JAMGTK010000027.1"/>
</dbReference>
<reference evidence="1" key="1">
    <citation type="journal article" date="2022" name="Gene">
        <title>A genome-led study on the pathogenesis of Fusobacterium necrophorum infections.</title>
        <authorList>
            <person name="Thapa G."/>
            <person name="Jayal A."/>
            <person name="Sikazwe E."/>
            <person name="Perry T."/>
            <person name="Mohammed Al Balushi A."/>
            <person name="Livingstone P."/>
        </authorList>
    </citation>
    <scope>NUCLEOTIDE SEQUENCE</scope>
    <source>
        <strain evidence="1">BRON_8</strain>
    </source>
</reference>
<protein>
    <submittedName>
        <fullName evidence="1">DUF5309 domain-containing protein</fullName>
    </submittedName>
</protein>